<dbReference type="SMR" id="A8NDT7"/>
<dbReference type="InterPro" id="IPR035992">
    <property type="entry name" value="Ricin_B-like_lectins"/>
</dbReference>
<dbReference type="Proteomes" id="UP000001861">
    <property type="component" value="Unassembled WGS sequence"/>
</dbReference>
<evidence type="ECO:0000313" key="4">
    <source>
        <dbReference type="Proteomes" id="UP000001861"/>
    </source>
</evidence>
<dbReference type="PROSITE" id="PS50231">
    <property type="entry name" value="RICIN_B_LECTIN"/>
    <property type="match status" value="2"/>
</dbReference>
<gene>
    <name evidence="3" type="ORF">CC1G_10077</name>
</gene>
<dbReference type="eggNOG" id="ENOG502R2DA">
    <property type="taxonomic scope" value="Eukaryota"/>
</dbReference>
<dbReference type="OMA" id="CWELISA"/>
<dbReference type="SUPFAM" id="SSF50370">
    <property type="entry name" value="Ricin B-like lectins"/>
    <property type="match status" value="4"/>
</dbReference>
<dbReference type="KEGG" id="cci:CC1G_10077"/>
<sequence>MALNEGVYWIRNSRFTNKVLDLDAANVAKGTSILDFNEHGTFNENHNQLWIVERFQSRDTYLIRSVHSNLVLDLSQGLSANGTPILCWTQHGGTNQQWRIEWVKDDNKTPLYRIVSVATGTAISHNEDDSSAYTVAWSVDDGPKQLWSFDPFVTPLLYRLRVKSTSRVLDLAAASADNGTLALAWEQHTAITKRNQLWWLPYRSGAEEYTIQCLETSTVADLSGGNSGNGTPIYGWQSHGGRNQQWKFEPTSDSGDYYHIKNVEGGSVMDAYMNDSQKRVGGWSNNGGDNQKWLLDPLPSPGPGWVLIQNGGTGKFLCSTPSGDIGTADGPETVYDYSVQWRFIQREYTGVYHVVNRATGAYLRQIGTSMPSIGLAEENDDELKDWWMLETYDNSEIGLASIISRWTGNVLDHYGGVSVQALDNNTENSYRSWAIIPARDWLTSFSLVNGQGGLCLAAQYAREETRLSTTANVNDFHAQWVFRKPSGSSGYTIQNKYNNHYVGGTSARWELVVCCNKYFGIRNTSTQKYLAIEDGQVTFQDQDMTDRKQCWELCSGRATDTSGNDYDLIYMDDDLLEVMIPWVGDKQGDLKHYIEKRATKKPPKDKGGWQLPAAGLIKKPKFNDIRQLLQELIEQWEWDVVNEEREQIQTLVSIDEAEARRLLGRRPHPDIVAAYQRSRSSTLFRIDRQGYFNIAGDRYVNIQGQYGDDSYFHIALPVGVRFGREQIRRFLRDSLDRSTSVTITPTTCKPPSGGPDYNRDPDSDGDNSWIKWTIAVVGTSAIKHSEL</sequence>
<dbReference type="Pfam" id="PF14200">
    <property type="entry name" value="RicinB_lectin_2"/>
    <property type="match status" value="3"/>
</dbReference>
<dbReference type="VEuPathDB" id="FungiDB:CC1G_10077"/>
<dbReference type="InterPro" id="IPR000772">
    <property type="entry name" value="Ricin_B_lectin"/>
</dbReference>
<dbReference type="CDD" id="cd00161">
    <property type="entry name" value="beta-trefoil_Ricin-like"/>
    <property type="match status" value="1"/>
</dbReference>
<dbReference type="InParanoid" id="A8NDT7"/>
<dbReference type="CDD" id="cd23416">
    <property type="entry name" value="beta-trefoil_Ricin_MOA-like"/>
    <property type="match status" value="1"/>
</dbReference>
<keyword evidence="4" id="KW-1185">Reference proteome</keyword>
<dbReference type="OrthoDB" id="2131701at2759"/>
<evidence type="ECO:0000256" key="1">
    <source>
        <dbReference type="SAM" id="MobiDB-lite"/>
    </source>
</evidence>
<reference evidence="3 4" key="1">
    <citation type="journal article" date="2010" name="Proc. Natl. Acad. Sci. U.S.A.">
        <title>Insights into evolution of multicellular fungi from the assembled chromosomes of the mushroom Coprinopsis cinerea (Coprinus cinereus).</title>
        <authorList>
            <person name="Stajich J.E."/>
            <person name="Wilke S.K."/>
            <person name="Ahren D."/>
            <person name="Au C.H."/>
            <person name="Birren B.W."/>
            <person name="Borodovsky M."/>
            <person name="Burns C."/>
            <person name="Canback B."/>
            <person name="Casselton L.A."/>
            <person name="Cheng C.K."/>
            <person name="Deng J."/>
            <person name="Dietrich F.S."/>
            <person name="Fargo D.C."/>
            <person name="Farman M.L."/>
            <person name="Gathman A.C."/>
            <person name="Goldberg J."/>
            <person name="Guigo R."/>
            <person name="Hoegger P.J."/>
            <person name="Hooker J.B."/>
            <person name="Huggins A."/>
            <person name="James T.Y."/>
            <person name="Kamada T."/>
            <person name="Kilaru S."/>
            <person name="Kodira C."/>
            <person name="Kues U."/>
            <person name="Kupfer D."/>
            <person name="Kwan H.S."/>
            <person name="Lomsadze A."/>
            <person name="Li W."/>
            <person name="Lilly W.W."/>
            <person name="Ma L.J."/>
            <person name="Mackey A.J."/>
            <person name="Manning G."/>
            <person name="Martin F."/>
            <person name="Muraguchi H."/>
            <person name="Natvig D.O."/>
            <person name="Palmerini H."/>
            <person name="Ramesh M.A."/>
            <person name="Rehmeyer C.J."/>
            <person name="Roe B.A."/>
            <person name="Shenoy N."/>
            <person name="Stanke M."/>
            <person name="Ter-Hovhannisyan V."/>
            <person name="Tunlid A."/>
            <person name="Velagapudi R."/>
            <person name="Vision T.J."/>
            <person name="Zeng Q."/>
            <person name="Zolan M.E."/>
            <person name="Pukkila P.J."/>
        </authorList>
    </citation>
    <scope>NUCLEOTIDE SEQUENCE [LARGE SCALE GENOMIC DNA]</scope>
    <source>
        <strain evidence="4">Okayama-7 / 130 / ATCC MYA-4618 / FGSC 9003</strain>
    </source>
</reference>
<feature type="domain" description="Ricin B lectin" evidence="2">
    <location>
        <begin position="154"/>
        <end position="296"/>
    </location>
</feature>
<dbReference type="RefSeq" id="XP_001832858.1">
    <property type="nucleotide sequence ID" value="XM_001832806.2"/>
</dbReference>
<dbReference type="SMART" id="SM00458">
    <property type="entry name" value="RICIN"/>
    <property type="match status" value="2"/>
</dbReference>
<organism evidence="3 4">
    <name type="scientific">Coprinopsis cinerea (strain Okayama-7 / 130 / ATCC MYA-4618 / FGSC 9003)</name>
    <name type="common">Inky cap fungus</name>
    <name type="synonym">Hormographiella aspergillata</name>
    <dbReference type="NCBI Taxonomy" id="240176"/>
    <lineage>
        <taxon>Eukaryota</taxon>
        <taxon>Fungi</taxon>
        <taxon>Dikarya</taxon>
        <taxon>Basidiomycota</taxon>
        <taxon>Agaricomycotina</taxon>
        <taxon>Agaricomycetes</taxon>
        <taxon>Agaricomycetidae</taxon>
        <taxon>Agaricales</taxon>
        <taxon>Agaricineae</taxon>
        <taxon>Psathyrellaceae</taxon>
        <taxon>Coprinopsis</taxon>
    </lineage>
</organism>
<evidence type="ECO:0000259" key="2">
    <source>
        <dbReference type="SMART" id="SM00458"/>
    </source>
</evidence>
<dbReference type="EMBL" id="AACS02000002">
    <property type="protein sequence ID" value="EAU88949.1"/>
    <property type="molecule type" value="Genomic_DNA"/>
</dbReference>
<proteinExistence type="predicted"/>
<feature type="domain" description="Ricin B lectin" evidence="2">
    <location>
        <begin position="6"/>
        <end position="150"/>
    </location>
</feature>
<dbReference type="GeneID" id="6009349"/>
<protein>
    <recommendedName>
        <fullName evidence="2">Ricin B lectin domain-containing protein</fullName>
    </recommendedName>
</protein>
<dbReference type="AlphaFoldDB" id="A8NDT7"/>
<name>A8NDT7_COPC7</name>
<dbReference type="Gene3D" id="2.80.10.50">
    <property type="match status" value="3"/>
</dbReference>
<accession>A8NDT7</accession>
<evidence type="ECO:0000313" key="3">
    <source>
        <dbReference type="EMBL" id="EAU88949.1"/>
    </source>
</evidence>
<comment type="caution">
    <text evidence="3">The sequence shown here is derived from an EMBL/GenBank/DDBJ whole genome shotgun (WGS) entry which is preliminary data.</text>
</comment>
<dbReference type="STRING" id="240176.A8NDT7"/>
<feature type="region of interest" description="Disordered" evidence="1">
    <location>
        <begin position="741"/>
        <end position="764"/>
    </location>
</feature>